<accession>A0ABS4KS47</accession>
<name>A0ABS4KS47_9CLOT</name>
<organism evidence="2 3">
    <name type="scientific">Clostridium algifaecis</name>
    <dbReference type="NCBI Taxonomy" id="1472040"/>
    <lineage>
        <taxon>Bacteria</taxon>
        <taxon>Bacillati</taxon>
        <taxon>Bacillota</taxon>
        <taxon>Clostridia</taxon>
        <taxon>Eubacteriales</taxon>
        <taxon>Clostridiaceae</taxon>
        <taxon>Clostridium</taxon>
    </lineage>
</organism>
<reference evidence="2 3" key="1">
    <citation type="submission" date="2021-03" db="EMBL/GenBank/DDBJ databases">
        <title>Genomic Encyclopedia of Type Strains, Phase IV (KMG-IV): sequencing the most valuable type-strain genomes for metagenomic binning, comparative biology and taxonomic classification.</title>
        <authorList>
            <person name="Goeker M."/>
        </authorList>
    </citation>
    <scope>NUCLEOTIDE SEQUENCE [LARGE SCALE GENOMIC DNA]</scope>
    <source>
        <strain evidence="2 3">DSM 28783</strain>
    </source>
</reference>
<dbReference type="Pfam" id="PF21778">
    <property type="entry name" value="DUF6873"/>
    <property type="match status" value="1"/>
</dbReference>
<proteinExistence type="predicted"/>
<dbReference type="EMBL" id="JAGGLM010000007">
    <property type="protein sequence ID" value="MBP2032860.1"/>
    <property type="molecule type" value="Genomic_DNA"/>
</dbReference>
<comment type="caution">
    <text evidence="2">The sequence shown here is derived from an EMBL/GenBank/DDBJ whole genome shotgun (WGS) entry which is preliminary data.</text>
</comment>
<dbReference type="Proteomes" id="UP001519307">
    <property type="component" value="Unassembled WGS sequence"/>
</dbReference>
<evidence type="ECO:0000259" key="1">
    <source>
        <dbReference type="Pfam" id="PF21778"/>
    </source>
</evidence>
<dbReference type="InterPro" id="IPR049238">
    <property type="entry name" value="DUF6873"/>
</dbReference>
<sequence>MRYAIVDFRINDEEKQNLINLGVEIILCPPCRLLYDSVCGHPDMQIHFIDKHTVIVHKDMNEIFINKLISIGLNVILSKNSLTDKYPEDIILNALNLPNLFVHNLKYTDKILLNNVQNKKLINVSQGYTKCSCAPVNKNAIITSDPSILKTLEGENIDILKIPSGDIILPGLDYGFIGGCCGILDNYMIFFGDLNYYAYSEKIINFLGKYNLKPIFLRKGKLIDRGSIFFIPEA</sequence>
<keyword evidence="3" id="KW-1185">Reference proteome</keyword>
<evidence type="ECO:0000313" key="3">
    <source>
        <dbReference type="Proteomes" id="UP001519307"/>
    </source>
</evidence>
<dbReference type="RefSeq" id="WP_209702016.1">
    <property type="nucleotide sequence ID" value="NZ_JAGGLM010000007.1"/>
</dbReference>
<protein>
    <recommendedName>
        <fullName evidence="1">DUF6873 domain-containing protein</fullName>
    </recommendedName>
</protein>
<feature type="domain" description="DUF6873" evidence="1">
    <location>
        <begin position="5"/>
        <end position="229"/>
    </location>
</feature>
<gene>
    <name evidence="2" type="ORF">J2Z42_001534</name>
</gene>
<evidence type="ECO:0000313" key="2">
    <source>
        <dbReference type="EMBL" id="MBP2032860.1"/>
    </source>
</evidence>